<evidence type="ECO:0000256" key="2">
    <source>
        <dbReference type="ARBA" id="ARBA00011233"/>
    </source>
</evidence>
<gene>
    <name evidence="13" type="ORF">ACFPTO_22505</name>
</gene>
<evidence type="ECO:0000256" key="4">
    <source>
        <dbReference type="ARBA" id="ARBA00022452"/>
    </source>
</evidence>
<proteinExistence type="predicted"/>
<dbReference type="PRINTS" id="PR00182">
    <property type="entry name" value="ECOLNEIPORIN"/>
</dbReference>
<evidence type="ECO:0000256" key="11">
    <source>
        <dbReference type="SAM" id="SignalP"/>
    </source>
</evidence>
<dbReference type="SUPFAM" id="SSF56935">
    <property type="entry name" value="Porins"/>
    <property type="match status" value="1"/>
</dbReference>
<comment type="subcellular location">
    <subcellularLocation>
        <location evidence="1">Cell outer membrane</location>
        <topology evidence="1">Multi-pass membrane protein</topology>
    </subcellularLocation>
</comment>
<organism evidence="13 14">
    <name type="scientific">Paraburkholderia denitrificans</name>
    <dbReference type="NCBI Taxonomy" id="694025"/>
    <lineage>
        <taxon>Bacteria</taxon>
        <taxon>Pseudomonadati</taxon>
        <taxon>Pseudomonadota</taxon>
        <taxon>Betaproteobacteria</taxon>
        <taxon>Burkholderiales</taxon>
        <taxon>Burkholderiaceae</taxon>
        <taxon>Paraburkholderia</taxon>
    </lineage>
</organism>
<evidence type="ECO:0000256" key="8">
    <source>
        <dbReference type="ARBA" id="ARBA00023114"/>
    </source>
</evidence>
<keyword evidence="8" id="KW-0626">Porin</keyword>
<dbReference type="InterPro" id="IPR023614">
    <property type="entry name" value="Porin_dom_sf"/>
</dbReference>
<evidence type="ECO:0000256" key="9">
    <source>
        <dbReference type="ARBA" id="ARBA00023136"/>
    </source>
</evidence>
<dbReference type="InterPro" id="IPR033900">
    <property type="entry name" value="Gram_neg_porin_domain"/>
</dbReference>
<evidence type="ECO:0000313" key="14">
    <source>
        <dbReference type="Proteomes" id="UP001596103"/>
    </source>
</evidence>
<keyword evidence="14" id="KW-1185">Reference proteome</keyword>
<feature type="chain" id="PRO_5045535318" evidence="11">
    <location>
        <begin position="21"/>
        <end position="399"/>
    </location>
</feature>
<reference evidence="14" key="1">
    <citation type="journal article" date="2019" name="Int. J. Syst. Evol. Microbiol.">
        <title>The Global Catalogue of Microorganisms (GCM) 10K type strain sequencing project: providing services to taxonomists for standard genome sequencing and annotation.</title>
        <authorList>
            <consortium name="The Broad Institute Genomics Platform"/>
            <consortium name="The Broad Institute Genome Sequencing Center for Infectious Disease"/>
            <person name="Wu L."/>
            <person name="Ma J."/>
        </authorList>
    </citation>
    <scope>NUCLEOTIDE SEQUENCE [LARGE SCALE GENOMIC DNA]</scope>
    <source>
        <strain evidence="14">CCUG 56042</strain>
    </source>
</reference>
<protein>
    <submittedName>
        <fullName evidence="13">Porin</fullName>
    </submittedName>
</protein>
<dbReference type="PRINTS" id="PR00184">
    <property type="entry name" value="NEISSPPORIN"/>
</dbReference>
<dbReference type="InterPro" id="IPR002299">
    <property type="entry name" value="Porin_Neis"/>
</dbReference>
<feature type="signal peptide" evidence="11">
    <location>
        <begin position="1"/>
        <end position="20"/>
    </location>
</feature>
<keyword evidence="7" id="KW-0406">Ion transport</keyword>
<evidence type="ECO:0000256" key="10">
    <source>
        <dbReference type="ARBA" id="ARBA00023237"/>
    </source>
</evidence>
<dbReference type="PANTHER" id="PTHR34501:SF9">
    <property type="entry name" value="MAJOR OUTER MEMBRANE PROTEIN P.IA"/>
    <property type="match status" value="1"/>
</dbReference>
<evidence type="ECO:0000256" key="7">
    <source>
        <dbReference type="ARBA" id="ARBA00023065"/>
    </source>
</evidence>
<dbReference type="RefSeq" id="WP_377714861.1">
    <property type="nucleotide sequence ID" value="NZ_JBHSMP010000037.1"/>
</dbReference>
<sequence>MKKTIIASCVLGGAAFCAHAQSSVTLYGVVDNSLVWQNSSTSRGSTSGGRSVVQMKSGVWSGSRFGLKGSEDLGGGTKAIFTLEAGANSNNGTSQWAGGMFTRQAWVGLSNATYGTLTAGRQYTSYYTLLSPWNGVAHRTGHFGAHPGDIDGLDTTYRTNNSLVYISPTVAGLKLGASYALGGAPGRFNAGSTWSVGLQYKNGPVGLAAAFQRINNSTLGGGEWGKESATSNNGSQLGVSALNDGYKTAQGQQRIAVTGGYRFSDAWDVSAQYSNVQYIPGTGSKFRDTAIFNTVGTVLHYRPIKSLDLGGGYSYTRATRANGVLSAAQYQQVTLAQYYSLSKRTGVYAVEAYQRANGKTLSSKGESIIATATIGDGFNSSPSSSPSQTAVGVGIVHRF</sequence>
<name>A0ABW0JEY5_9BURK</name>
<evidence type="ECO:0000256" key="1">
    <source>
        <dbReference type="ARBA" id="ARBA00004571"/>
    </source>
</evidence>
<keyword evidence="9" id="KW-0472">Membrane</keyword>
<keyword evidence="3" id="KW-0813">Transport</keyword>
<comment type="subunit">
    <text evidence="2">Homotrimer.</text>
</comment>
<feature type="domain" description="Porin" evidence="12">
    <location>
        <begin position="7"/>
        <end position="358"/>
    </location>
</feature>
<keyword evidence="4" id="KW-1134">Transmembrane beta strand</keyword>
<evidence type="ECO:0000256" key="3">
    <source>
        <dbReference type="ARBA" id="ARBA00022448"/>
    </source>
</evidence>
<dbReference type="Proteomes" id="UP001596103">
    <property type="component" value="Unassembled WGS sequence"/>
</dbReference>
<comment type="caution">
    <text evidence="13">The sequence shown here is derived from an EMBL/GenBank/DDBJ whole genome shotgun (WGS) entry which is preliminary data.</text>
</comment>
<dbReference type="InterPro" id="IPR050298">
    <property type="entry name" value="Gram-neg_bact_OMP"/>
</dbReference>
<keyword evidence="6 11" id="KW-0732">Signal</keyword>
<dbReference type="PANTHER" id="PTHR34501">
    <property type="entry name" value="PROTEIN YDDL-RELATED"/>
    <property type="match status" value="1"/>
</dbReference>
<evidence type="ECO:0000259" key="12">
    <source>
        <dbReference type="Pfam" id="PF13609"/>
    </source>
</evidence>
<evidence type="ECO:0000256" key="6">
    <source>
        <dbReference type="ARBA" id="ARBA00022729"/>
    </source>
</evidence>
<dbReference type="Pfam" id="PF13609">
    <property type="entry name" value="Porin_4"/>
    <property type="match status" value="1"/>
</dbReference>
<keyword evidence="10" id="KW-0998">Cell outer membrane</keyword>
<dbReference type="EMBL" id="JBHSMP010000037">
    <property type="protein sequence ID" value="MFC5431553.1"/>
    <property type="molecule type" value="Genomic_DNA"/>
</dbReference>
<evidence type="ECO:0000313" key="13">
    <source>
        <dbReference type="EMBL" id="MFC5431553.1"/>
    </source>
</evidence>
<dbReference type="CDD" id="cd00342">
    <property type="entry name" value="gram_neg_porins"/>
    <property type="match status" value="1"/>
</dbReference>
<evidence type="ECO:0000256" key="5">
    <source>
        <dbReference type="ARBA" id="ARBA00022692"/>
    </source>
</evidence>
<dbReference type="InterPro" id="IPR001702">
    <property type="entry name" value="Porin_Gram-ve"/>
</dbReference>
<accession>A0ABW0JEY5</accession>
<dbReference type="Gene3D" id="2.40.160.10">
    <property type="entry name" value="Porin"/>
    <property type="match status" value="1"/>
</dbReference>
<keyword evidence="5" id="KW-0812">Transmembrane</keyword>